<reference evidence="2" key="1">
    <citation type="submission" date="2022-12" db="EMBL/GenBank/DDBJ databases">
        <authorList>
            <person name="Bing R.G."/>
            <person name="Willard D.J."/>
            <person name="Manesh M.J.H."/>
            <person name="Laemthong T."/>
            <person name="Crosby J.R."/>
            <person name="Kelly R.M."/>
        </authorList>
    </citation>
    <scope>NUCLEOTIDE SEQUENCE</scope>
    <source>
        <strain evidence="2">DSM 8990</strain>
    </source>
</reference>
<feature type="transmembrane region" description="Helical" evidence="1">
    <location>
        <begin position="157"/>
        <end position="181"/>
    </location>
</feature>
<keyword evidence="1" id="KW-0812">Transmembrane</keyword>
<dbReference type="Proteomes" id="UP001164909">
    <property type="component" value="Chromosome"/>
</dbReference>
<keyword evidence="1" id="KW-0472">Membrane</keyword>
<sequence>MKEKVFLILLAIEIVLIPIILKNIDINKLLNYSKIIYKSSWGCARGDWELLVEVSEEYKKLIDFDEKKSCNLVLSFPFNILLHQFLIFKRVYLRQLILLLLITVLSIIIMPKLQLSVQPYCYFIIHSFTLFYLLLFYSMDTKEHMYFYMHRLNNLELAFSALSFVLFNVFLNFLLLVFLQPLWYYKIVWYLILDSLLLFGLKILWQNEKVKFLMICGIIILEGLLIRA</sequence>
<organism evidence="2 3">
    <name type="scientific">Caldicellulosiruptor morganii</name>
    <dbReference type="NCBI Taxonomy" id="1387555"/>
    <lineage>
        <taxon>Bacteria</taxon>
        <taxon>Bacillati</taxon>
        <taxon>Bacillota</taxon>
        <taxon>Bacillota incertae sedis</taxon>
        <taxon>Caldicellulosiruptorales</taxon>
        <taxon>Caldicellulosiruptoraceae</taxon>
        <taxon>Caldicellulosiruptor</taxon>
    </lineage>
</organism>
<name>A0ABY7BNI7_9FIRM</name>
<keyword evidence="3" id="KW-1185">Reference proteome</keyword>
<evidence type="ECO:0000256" key="1">
    <source>
        <dbReference type="SAM" id="Phobius"/>
    </source>
</evidence>
<dbReference type="RefSeq" id="WP_268760825.1">
    <property type="nucleotide sequence ID" value="NZ_CP113865.1"/>
</dbReference>
<protein>
    <submittedName>
        <fullName evidence="2">Uncharacterized protein</fullName>
    </submittedName>
</protein>
<proteinExistence type="predicted"/>
<gene>
    <name evidence="2" type="ORF">OTK00_000580</name>
</gene>
<feature type="transmembrane region" description="Helical" evidence="1">
    <location>
        <begin position="117"/>
        <end position="137"/>
    </location>
</feature>
<evidence type="ECO:0000313" key="2">
    <source>
        <dbReference type="EMBL" id="WAM34384.1"/>
    </source>
</evidence>
<feature type="transmembrane region" description="Helical" evidence="1">
    <location>
        <begin position="6"/>
        <end position="24"/>
    </location>
</feature>
<evidence type="ECO:0000313" key="3">
    <source>
        <dbReference type="Proteomes" id="UP001164909"/>
    </source>
</evidence>
<feature type="transmembrane region" description="Helical" evidence="1">
    <location>
        <begin position="187"/>
        <end position="205"/>
    </location>
</feature>
<accession>A0ABY7BNI7</accession>
<dbReference type="EMBL" id="CP113865">
    <property type="protein sequence ID" value="WAM34384.1"/>
    <property type="molecule type" value="Genomic_DNA"/>
</dbReference>
<keyword evidence="1" id="KW-1133">Transmembrane helix</keyword>
<feature type="transmembrane region" description="Helical" evidence="1">
    <location>
        <begin position="91"/>
        <end position="111"/>
    </location>
</feature>